<dbReference type="InterPro" id="IPR036291">
    <property type="entry name" value="NAD(P)-bd_dom_sf"/>
</dbReference>
<comment type="subcellular location">
    <subcellularLocation>
        <location evidence="1">Mitochondrion</location>
    </subcellularLocation>
</comment>
<evidence type="ECO:0000256" key="3">
    <source>
        <dbReference type="ARBA" id="ARBA00022857"/>
    </source>
</evidence>
<evidence type="ECO:0000313" key="7">
    <source>
        <dbReference type="EMBL" id="KTB46218.1"/>
    </source>
</evidence>
<gene>
    <name evidence="7" type="ORF">WG66_1207</name>
</gene>
<dbReference type="Proteomes" id="UP000054988">
    <property type="component" value="Unassembled WGS sequence"/>
</dbReference>
<evidence type="ECO:0000256" key="5">
    <source>
        <dbReference type="ARBA" id="ARBA00023002"/>
    </source>
</evidence>
<dbReference type="SUPFAM" id="SSF51735">
    <property type="entry name" value="NAD(P)-binding Rossmann-fold domains"/>
    <property type="match status" value="1"/>
</dbReference>
<keyword evidence="4" id="KW-0809">Transit peptide</keyword>
<comment type="similarity">
    <text evidence="2">Belongs to the zinc-containing alcohol dehydrogenase family. Quinone oxidoreductase subfamily.</text>
</comment>
<dbReference type="EMBL" id="LATX01000447">
    <property type="protein sequence ID" value="KTB46218.1"/>
    <property type="molecule type" value="Genomic_DNA"/>
</dbReference>
<name>A0A0W0GCC8_MONRR</name>
<dbReference type="Gene3D" id="3.90.180.10">
    <property type="entry name" value="Medium-chain alcohol dehydrogenases, catalytic domain"/>
    <property type="match status" value="2"/>
</dbReference>
<evidence type="ECO:0000256" key="4">
    <source>
        <dbReference type="ARBA" id="ARBA00022946"/>
    </source>
</evidence>
<keyword evidence="6" id="KW-0496">Mitochondrion</keyword>
<dbReference type="GO" id="GO:0005739">
    <property type="term" value="C:mitochondrion"/>
    <property type="evidence" value="ECO:0007669"/>
    <property type="project" value="UniProtKB-SubCell"/>
</dbReference>
<dbReference type="InterPro" id="IPR051034">
    <property type="entry name" value="Mito_Enoyl-ACP_Reductase"/>
</dbReference>
<dbReference type="PANTHER" id="PTHR43981">
    <property type="entry name" value="ENOYL-[ACYL-CARRIER-PROTEIN] REDUCTASE, MITOCHONDRIAL"/>
    <property type="match status" value="1"/>
</dbReference>
<dbReference type="GO" id="GO:0016491">
    <property type="term" value="F:oxidoreductase activity"/>
    <property type="evidence" value="ECO:0007669"/>
    <property type="project" value="UniProtKB-KW"/>
</dbReference>
<dbReference type="SUPFAM" id="SSF50129">
    <property type="entry name" value="GroES-like"/>
    <property type="match status" value="1"/>
</dbReference>
<dbReference type="Gene3D" id="3.40.50.720">
    <property type="entry name" value="NAD(P)-binding Rossmann-like Domain"/>
    <property type="match status" value="1"/>
</dbReference>
<evidence type="ECO:0000256" key="2">
    <source>
        <dbReference type="ARBA" id="ARBA00010371"/>
    </source>
</evidence>
<keyword evidence="5" id="KW-0560">Oxidoreductase</keyword>
<protein>
    <submittedName>
        <fullName evidence="7">Putative NAD-P-binding protein</fullName>
    </submittedName>
</protein>
<dbReference type="eggNOG" id="KOG0025">
    <property type="taxonomic scope" value="Eukaryota"/>
</dbReference>
<proteinExistence type="inferred from homology"/>
<accession>A0A0W0GCC8</accession>
<dbReference type="PANTHER" id="PTHR43981:SF2">
    <property type="entry name" value="ENOYL-[ACYL-CARRIER-PROTEIN] REDUCTASE, MITOCHONDRIAL"/>
    <property type="match status" value="1"/>
</dbReference>
<evidence type="ECO:0000256" key="6">
    <source>
        <dbReference type="ARBA" id="ARBA00023128"/>
    </source>
</evidence>
<evidence type="ECO:0000256" key="1">
    <source>
        <dbReference type="ARBA" id="ARBA00004173"/>
    </source>
</evidence>
<evidence type="ECO:0000313" key="8">
    <source>
        <dbReference type="Proteomes" id="UP000054988"/>
    </source>
</evidence>
<organism evidence="7 8">
    <name type="scientific">Moniliophthora roreri</name>
    <name type="common">Frosty pod rot fungus</name>
    <name type="synonym">Monilia roreri</name>
    <dbReference type="NCBI Taxonomy" id="221103"/>
    <lineage>
        <taxon>Eukaryota</taxon>
        <taxon>Fungi</taxon>
        <taxon>Dikarya</taxon>
        <taxon>Basidiomycota</taxon>
        <taxon>Agaricomycotina</taxon>
        <taxon>Agaricomycetes</taxon>
        <taxon>Agaricomycetidae</taxon>
        <taxon>Agaricales</taxon>
        <taxon>Marasmiineae</taxon>
        <taxon>Marasmiaceae</taxon>
        <taxon>Moniliophthora</taxon>
    </lineage>
</organism>
<sequence>MSFSSKLLPSQYLAQSKRCFSSRTLNRAIVYSHNGEPHEVLRVQSFASPRQPPPNTINVEFILSVVNPVDINTIQGIYPVKPLPEKNPEGGHLFIGGKEGLAKVDDGLVDITLALNCVGGPVTSSMAKLLDANAHLVSYGAMSKQPLSLPTSLFIFKNLAALGYSQARWNDTHSREEFRNLIHVVAKMLDRKGAGLRAPQHEIVNISAEASDEEATRNVRDIFSSLSNGRFGKKVLFRWM</sequence>
<dbReference type="AlphaFoldDB" id="A0A0W0GCC8"/>
<keyword evidence="3" id="KW-0521">NADP</keyword>
<comment type="caution">
    <text evidence="7">The sequence shown here is derived from an EMBL/GenBank/DDBJ whole genome shotgun (WGS) entry which is preliminary data.</text>
</comment>
<dbReference type="GO" id="GO:0006631">
    <property type="term" value="P:fatty acid metabolic process"/>
    <property type="evidence" value="ECO:0007669"/>
    <property type="project" value="TreeGrafter"/>
</dbReference>
<dbReference type="InterPro" id="IPR011032">
    <property type="entry name" value="GroES-like_sf"/>
</dbReference>
<reference evidence="7 8" key="1">
    <citation type="submission" date="2015-12" db="EMBL/GenBank/DDBJ databases">
        <title>Draft genome sequence of Moniliophthora roreri, the causal agent of frosty pod rot of cacao.</title>
        <authorList>
            <person name="Aime M.C."/>
            <person name="Diaz-Valderrama J.R."/>
            <person name="Kijpornyongpan T."/>
            <person name="Phillips-Mora W."/>
        </authorList>
    </citation>
    <scope>NUCLEOTIDE SEQUENCE [LARGE SCALE GENOMIC DNA]</scope>
    <source>
        <strain evidence="7 8">MCA 2952</strain>
    </source>
</reference>